<dbReference type="GO" id="GO:0051539">
    <property type="term" value="F:4 iron, 4 sulfur cluster binding"/>
    <property type="evidence" value="ECO:0007669"/>
    <property type="project" value="UniProtKB-KW"/>
</dbReference>
<protein>
    <recommendedName>
        <fullName evidence="8">Radical SAM core domain-containing protein</fullName>
    </recommendedName>
</protein>
<reference evidence="10" key="1">
    <citation type="submission" date="2015-05" db="EMBL/GenBank/DDBJ databases">
        <authorList>
            <consortium name="Pathogen Informatics"/>
        </authorList>
    </citation>
    <scope>NUCLEOTIDE SEQUENCE [LARGE SCALE GENOMIC DNA]</scope>
    <source>
        <strain evidence="10">M72</strain>
    </source>
</reference>
<evidence type="ECO:0000256" key="1">
    <source>
        <dbReference type="ARBA" id="ARBA00001966"/>
    </source>
</evidence>
<dbReference type="SFLD" id="SFLDG01067">
    <property type="entry name" value="SPASM/twitch_domain_containing"/>
    <property type="match status" value="1"/>
</dbReference>
<dbReference type="SFLD" id="SFLDG01384">
    <property type="entry name" value="thioether_bond_formation_requi"/>
    <property type="match status" value="1"/>
</dbReference>
<dbReference type="PROSITE" id="PS01305">
    <property type="entry name" value="MOAA_NIFB_PQQE"/>
    <property type="match status" value="1"/>
</dbReference>
<dbReference type="InterPro" id="IPR007197">
    <property type="entry name" value="rSAM"/>
</dbReference>
<dbReference type="CDD" id="cd01335">
    <property type="entry name" value="Radical_SAM"/>
    <property type="match status" value="1"/>
</dbReference>
<keyword evidence="3" id="KW-0949">S-adenosyl-L-methionine</keyword>
<dbReference type="PANTHER" id="PTHR43273:SF3">
    <property type="entry name" value="ANAEROBIC SULFATASE-MATURATING ENZYME HOMOLOG ASLB-RELATED"/>
    <property type="match status" value="1"/>
</dbReference>
<comment type="cofactor">
    <cofactor evidence="1">
        <name>[4Fe-4S] cluster</name>
        <dbReference type="ChEBI" id="CHEBI:49883"/>
    </cofactor>
</comment>
<dbReference type="InterPro" id="IPR023867">
    <property type="entry name" value="Sulphatase_maturase_rSAM"/>
</dbReference>
<dbReference type="SUPFAM" id="SSF102114">
    <property type="entry name" value="Radical SAM enzymes"/>
    <property type="match status" value="1"/>
</dbReference>
<evidence type="ECO:0000256" key="2">
    <source>
        <dbReference type="ARBA" id="ARBA00022485"/>
    </source>
</evidence>
<evidence type="ECO:0000256" key="4">
    <source>
        <dbReference type="ARBA" id="ARBA00022723"/>
    </source>
</evidence>
<dbReference type="InterPro" id="IPR000385">
    <property type="entry name" value="MoaA_NifB_PqqE_Fe-S-bd_CS"/>
</dbReference>
<accession>A0A0M6WS98</accession>
<dbReference type="InterPro" id="IPR013785">
    <property type="entry name" value="Aldolase_TIM"/>
</dbReference>
<dbReference type="GO" id="GO:0046872">
    <property type="term" value="F:metal ion binding"/>
    <property type="evidence" value="ECO:0007669"/>
    <property type="project" value="UniProtKB-KW"/>
</dbReference>
<dbReference type="AlphaFoldDB" id="A0A0M6WS98"/>
<proteinExistence type="inferred from homology"/>
<gene>
    <name evidence="9" type="ORF">M72_08131</name>
</gene>
<evidence type="ECO:0000313" key="9">
    <source>
        <dbReference type="EMBL" id="CRL40041.1"/>
    </source>
</evidence>
<comment type="similarity">
    <text evidence="7">Belongs to the radical SAM superfamily. Anaerobic sulfatase-maturating enzyme family.</text>
</comment>
<dbReference type="Proteomes" id="UP000049979">
    <property type="component" value="Unassembled WGS sequence"/>
</dbReference>
<keyword evidence="2" id="KW-0004">4Fe-4S</keyword>
<name>A0A0M6WS98_9FIRM</name>
<feature type="domain" description="Radical SAM core" evidence="8">
    <location>
        <begin position="109"/>
        <end position="348"/>
    </location>
</feature>
<dbReference type="SFLD" id="SFLDG01386">
    <property type="entry name" value="main_SPASM_domain-containing"/>
    <property type="match status" value="1"/>
</dbReference>
<evidence type="ECO:0000259" key="8">
    <source>
        <dbReference type="PROSITE" id="PS51918"/>
    </source>
</evidence>
<dbReference type="Gene3D" id="3.20.20.70">
    <property type="entry name" value="Aldolase class I"/>
    <property type="match status" value="1"/>
</dbReference>
<keyword evidence="6" id="KW-0411">Iron-sulfur</keyword>
<dbReference type="EMBL" id="CVRR01000033">
    <property type="protein sequence ID" value="CRL40041.1"/>
    <property type="molecule type" value="Genomic_DNA"/>
</dbReference>
<dbReference type="GO" id="GO:0016491">
    <property type="term" value="F:oxidoreductase activity"/>
    <property type="evidence" value="ECO:0007669"/>
    <property type="project" value="InterPro"/>
</dbReference>
<dbReference type="InterPro" id="IPR058240">
    <property type="entry name" value="rSAM_sf"/>
</dbReference>
<dbReference type="Pfam" id="PF04055">
    <property type="entry name" value="Radical_SAM"/>
    <property type="match status" value="1"/>
</dbReference>
<dbReference type="SFLD" id="SFLDS00029">
    <property type="entry name" value="Radical_SAM"/>
    <property type="match status" value="1"/>
</dbReference>
<sequence>MKRPKYLEEISKDLTPDRFGITFSTNSKNYFYDRGTNKVIECKKWEQNFIFDLLQGHSLQEIEDKVLATGIEDKQLERFYSEIEYENLLKAPVYSKINSLSVEELKEGVNGLSQLILELTEKCNLRCKYCIYNEGYQQFRNFDYKSMSWDTAKKSIDYACLHSGDEVSITFYGGEPLLNYDVLKKSIEYSISSMPDKKLSFSFTTNLTLMTKDKAEFFASQDNIYILCSFDGPKDIHDKFRIGVDGQGSFDKAISGLKCLIEAFGDRSKECIGINAVICPPFCFEKYEKVMRFFRNLNWLSDECQINYVYVSGGTLNLTDVEKREIEKESEKYTYELIQDWQFSYRNDEDMSQMVDQYIKTDLRRIHERLITSKPIEVLPCNGCCIPGRRRLYITVSGEFQICEKMGKSIPLGNIENGINIEQVYEKYIKEYEDKSLPECSKCWASALCGMCYIMAYDEKGINMEKKRISCLGQKAAALDNLRKYHILLEEQPERIRRLFANKE</sequence>
<dbReference type="PROSITE" id="PS51918">
    <property type="entry name" value="RADICAL_SAM"/>
    <property type="match status" value="1"/>
</dbReference>
<evidence type="ECO:0000256" key="7">
    <source>
        <dbReference type="ARBA" id="ARBA00023601"/>
    </source>
</evidence>
<evidence type="ECO:0000313" key="10">
    <source>
        <dbReference type="Proteomes" id="UP000049979"/>
    </source>
</evidence>
<dbReference type="PANTHER" id="PTHR43273">
    <property type="entry name" value="ANAEROBIC SULFATASE-MATURATING ENZYME HOMOLOG ASLB-RELATED"/>
    <property type="match status" value="1"/>
</dbReference>
<keyword evidence="5" id="KW-0408">Iron</keyword>
<dbReference type="RefSeq" id="WP_055068152.1">
    <property type="nucleotide sequence ID" value="NZ_CP173697.1"/>
</dbReference>
<keyword evidence="10" id="KW-1185">Reference proteome</keyword>
<evidence type="ECO:0000256" key="3">
    <source>
        <dbReference type="ARBA" id="ARBA00022691"/>
    </source>
</evidence>
<evidence type="ECO:0000256" key="5">
    <source>
        <dbReference type="ARBA" id="ARBA00023004"/>
    </source>
</evidence>
<organism evidence="9 10">
    <name type="scientific">Roseburia faecis</name>
    <dbReference type="NCBI Taxonomy" id="301302"/>
    <lineage>
        <taxon>Bacteria</taxon>
        <taxon>Bacillati</taxon>
        <taxon>Bacillota</taxon>
        <taxon>Clostridia</taxon>
        <taxon>Lachnospirales</taxon>
        <taxon>Lachnospiraceae</taxon>
        <taxon>Roseburia</taxon>
    </lineage>
</organism>
<evidence type="ECO:0000256" key="6">
    <source>
        <dbReference type="ARBA" id="ARBA00023014"/>
    </source>
</evidence>
<keyword evidence="4" id="KW-0479">Metal-binding</keyword>